<reference evidence="1" key="1">
    <citation type="submission" date="2020-03" db="EMBL/GenBank/DDBJ databases">
        <title>Castanea mollissima Vanexum genome sequencing.</title>
        <authorList>
            <person name="Staton M."/>
        </authorList>
    </citation>
    <scope>NUCLEOTIDE SEQUENCE</scope>
    <source>
        <tissue evidence="1">Leaf</tissue>
    </source>
</reference>
<evidence type="ECO:0000313" key="2">
    <source>
        <dbReference type="Proteomes" id="UP000737018"/>
    </source>
</evidence>
<organism evidence="1 2">
    <name type="scientific">Castanea mollissima</name>
    <name type="common">Chinese chestnut</name>
    <dbReference type="NCBI Taxonomy" id="60419"/>
    <lineage>
        <taxon>Eukaryota</taxon>
        <taxon>Viridiplantae</taxon>
        <taxon>Streptophyta</taxon>
        <taxon>Embryophyta</taxon>
        <taxon>Tracheophyta</taxon>
        <taxon>Spermatophyta</taxon>
        <taxon>Magnoliopsida</taxon>
        <taxon>eudicotyledons</taxon>
        <taxon>Gunneridae</taxon>
        <taxon>Pentapetalae</taxon>
        <taxon>rosids</taxon>
        <taxon>fabids</taxon>
        <taxon>Fagales</taxon>
        <taxon>Fagaceae</taxon>
        <taxon>Castanea</taxon>
    </lineage>
</organism>
<comment type="caution">
    <text evidence="1">The sequence shown here is derived from an EMBL/GenBank/DDBJ whole genome shotgun (WGS) entry which is preliminary data.</text>
</comment>
<sequence length="74" mass="8276">MATPGQGEGGQVSLRGFAKISTLQQNVGVSNYRTFTNGSYTVLFCWSTLCNYKRITWNLYLFSDGANMLKVEIK</sequence>
<gene>
    <name evidence="1" type="ORF">CMV_010244</name>
</gene>
<keyword evidence="2" id="KW-1185">Reference proteome</keyword>
<protein>
    <submittedName>
        <fullName evidence="1">Uncharacterized protein</fullName>
    </submittedName>
</protein>
<dbReference type="AlphaFoldDB" id="A0A8J4VPT3"/>
<dbReference type="EMBL" id="JRKL02001169">
    <property type="protein sequence ID" value="KAF3965575.1"/>
    <property type="molecule type" value="Genomic_DNA"/>
</dbReference>
<evidence type="ECO:0000313" key="1">
    <source>
        <dbReference type="EMBL" id="KAF3965575.1"/>
    </source>
</evidence>
<proteinExistence type="predicted"/>
<dbReference type="Proteomes" id="UP000737018">
    <property type="component" value="Unassembled WGS sequence"/>
</dbReference>
<name>A0A8J4VPT3_9ROSI</name>
<accession>A0A8J4VPT3</accession>